<evidence type="ECO:0000313" key="3">
    <source>
        <dbReference type="Proteomes" id="UP000765509"/>
    </source>
</evidence>
<evidence type="ECO:0000313" key="2">
    <source>
        <dbReference type="EMBL" id="MBW0462607.1"/>
    </source>
</evidence>
<dbReference type="Pfam" id="PF14372">
    <property type="entry name" value="hAT-like_RNase-H"/>
    <property type="match status" value="1"/>
</dbReference>
<sequence>MEFQTNRATKNLVLPFYHSIRGELLHWASKTKPNWATAFQAAAEKLTKYIKYETENNDSIIACVLDPEYCQSILAQMNISPVCSQEAIKSLTAEYHYHFEQLNLLKD</sequence>
<keyword evidence="3" id="KW-1185">Reference proteome</keyword>
<dbReference type="OrthoDB" id="3268424at2759"/>
<reference evidence="2" key="1">
    <citation type="submission" date="2021-03" db="EMBL/GenBank/DDBJ databases">
        <title>Draft genome sequence of rust myrtle Austropuccinia psidii MF-1, a brazilian biotype.</title>
        <authorList>
            <person name="Quecine M.C."/>
            <person name="Pachon D.M.R."/>
            <person name="Bonatelli M.L."/>
            <person name="Correr F.H."/>
            <person name="Franceschini L.M."/>
            <person name="Leite T.F."/>
            <person name="Margarido G.R.A."/>
            <person name="Almeida C.A."/>
            <person name="Ferrarezi J.A."/>
            <person name="Labate C.A."/>
        </authorList>
    </citation>
    <scope>NUCLEOTIDE SEQUENCE</scope>
    <source>
        <strain evidence="2">MF-1</strain>
    </source>
</reference>
<dbReference type="Proteomes" id="UP000765509">
    <property type="component" value="Unassembled WGS sequence"/>
</dbReference>
<evidence type="ECO:0000259" key="1">
    <source>
        <dbReference type="Pfam" id="PF14372"/>
    </source>
</evidence>
<comment type="caution">
    <text evidence="2">The sequence shown here is derived from an EMBL/GenBank/DDBJ whole genome shotgun (WGS) entry which is preliminary data.</text>
</comment>
<accession>A0A9Q3BC91</accession>
<protein>
    <recommendedName>
        <fullName evidence="1">hAT-like transposase RNase-H fold domain-containing protein</fullName>
    </recommendedName>
</protein>
<name>A0A9Q3BC91_9BASI</name>
<gene>
    <name evidence="2" type="ORF">O181_002322</name>
</gene>
<dbReference type="AlphaFoldDB" id="A0A9Q3BC91"/>
<dbReference type="GO" id="GO:0003677">
    <property type="term" value="F:DNA binding"/>
    <property type="evidence" value="ECO:0007669"/>
    <property type="project" value="InterPro"/>
</dbReference>
<dbReference type="EMBL" id="AVOT02000383">
    <property type="protein sequence ID" value="MBW0462607.1"/>
    <property type="molecule type" value="Genomic_DNA"/>
</dbReference>
<proteinExistence type="predicted"/>
<organism evidence="2 3">
    <name type="scientific">Austropuccinia psidii MF-1</name>
    <dbReference type="NCBI Taxonomy" id="1389203"/>
    <lineage>
        <taxon>Eukaryota</taxon>
        <taxon>Fungi</taxon>
        <taxon>Dikarya</taxon>
        <taxon>Basidiomycota</taxon>
        <taxon>Pucciniomycotina</taxon>
        <taxon>Pucciniomycetes</taxon>
        <taxon>Pucciniales</taxon>
        <taxon>Sphaerophragmiaceae</taxon>
        <taxon>Austropuccinia</taxon>
    </lineage>
</organism>
<feature type="domain" description="hAT-like transposase RNase-H fold" evidence="1">
    <location>
        <begin position="7"/>
        <end position="72"/>
    </location>
</feature>
<dbReference type="InterPro" id="IPR025525">
    <property type="entry name" value="hAT-like_transposase_RNase-H"/>
</dbReference>